<dbReference type="OrthoDB" id="67155at2759"/>
<reference evidence="2" key="1">
    <citation type="journal article" date="2020" name="Fungal Divers.">
        <title>Resolving the Mortierellaceae phylogeny through synthesis of multi-gene phylogenetics and phylogenomics.</title>
        <authorList>
            <person name="Vandepol N."/>
            <person name="Liber J."/>
            <person name="Desiro A."/>
            <person name="Na H."/>
            <person name="Kennedy M."/>
            <person name="Barry K."/>
            <person name="Grigoriev I.V."/>
            <person name="Miller A.N."/>
            <person name="O'Donnell K."/>
            <person name="Stajich J.E."/>
            <person name="Bonito G."/>
        </authorList>
    </citation>
    <scope>NUCLEOTIDE SEQUENCE</scope>
    <source>
        <strain evidence="2">KOD948</strain>
    </source>
</reference>
<dbReference type="AlphaFoldDB" id="A0A9P6TX17"/>
<evidence type="ECO:0000256" key="1">
    <source>
        <dbReference type="SAM" id="MobiDB-lite"/>
    </source>
</evidence>
<sequence>MERQLARRKLMMLRFDTNEILGSSGYPVAHQHQRRPLAQEEKSEGETIELEAKKIK</sequence>
<feature type="region of interest" description="Disordered" evidence="1">
    <location>
        <begin position="22"/>
        <end position="56"/>
    </location>
</feature>
<name>A0A9P6TX17_9FUNG</name>
<proteinExistence type="predicted"/>
<evidence type="ECO:0000313" key="2">
    <source>
        <dbReference type="EMBL" id="KAG0250320.1"/>
    </source>
</evidence>
<protein>
    <submittedName>
        <fullName evidence="2">Uncharacterized protein</fullName>
    </submittedName>
</protein>
<evidence type="ECO:0000313" key="3">
    <source>
        <dbReference type="Proteomes" id="UP000726737"/>
    </source>
</evidence>
<feature type="compositionally biased region" description="Basic and acidic residues" evidence="1">
    <location>
        <begin position="37"/>
        <end position="56"/>
    </location>
</feature>
<dbReference type="EMBL" id="JAAAJA010000700">
    <property type="protein sequence ID" value="KAG0250320.1"/>
    <property type="molecule type" value="Genomic_DNA"/>
</dbReference>
<keyword evidence="3" id="KW-1185">Reference proteome</keyword>
<gene>
    <name evidence="2" type="ORF">BG011_008483</name>
</gene>
<organism evidence="2 3">
    <name type="scientific">Mortierella polycephala</name>
    <dbReference type="NCBI Taxonomy" id="41804"/>
    <lineage>
        <taxon>Eukaryota</taxon>
        <taxon>Fungi</taxon>
        <taxon>Fungi incertae sedis</taxon>
        <taxon>Mucoromycota</taxon>
        <taxon>Mortierellomycotina</taxon>
        <taxon>Mortierellomycetes</taxon>
        <taxon>Mortierellales</taxon>
        <taxon>Mortierellaceae</taxon>
        <taxon>Mortierella</taxon>
    </lineage>
</organism>
<comment type="caution">
    <text evidence="2">The sequence shown here is derived from an EMBL/GenBank/DDBJ whole genome shotgun (WGS) entry which is preliminary data.</text>
</comment>
<dbReference type="Proteomes" id="UP000726737">
    <property type="component" value="Unassembled WGS sequence"/>
</dbReference>
<accession>A0A9P6TX17</accession>